<proteinExistence type="predicted"/>
<dbReference type="GO" id="GO:0008168">
    <property type="term" value="F:methyltransferase activity"/>
    <property type="evidence" value="ECO:0007669"/>
    <property type="project" value="InterPro"/>
</dbReference>
<gene>
    <name evidence="3" type="ORF">Vbra_12768</name>
</gene>
<dbReference type="PANTHER" id="PTHR47436">
    <property type="entry name" value="HISTONE-LYSINE N-METHYLTRANSFERASE ATXR2"/>
    <property type="match status" value="1"/>
</dbReference>
<dbReference type="InterPro" id="IPR001214">
    <property type="entry name" value="SET_dom"/>
</dbReference>
<dbReference type="Pfam" id="PF00856">
    <property type="entry name" value="SET"/>
    <property type="match status" value="1"/>
</dbReference>
<dbReference type="OMA" id="ENCFVPL"/>
<dbReference type="InParanoid" id="A0A0G4ER74"/>
<dbReference type="PANTHER" id="PTHR47436:SF1">
    <property type="entry name" value="SET DOMAIN-CONTAINING PROTEIN"/>
    <property type="match status" value="1"/>
</dbReference>
<dbReference type="VEuPathDB" id="CryptoDB:Vbra_12768"/>
<dbReference type="STRING" id="1169540.A0A0G4ER74"/>
<dbReference type="PhylomeDB" id="A0A0G4ER74"/>
<dbReference type="SUPFAM" id="SSF82199">
    <property type="entry name" value="SET domain"/>
    <property type="match status" value="1"/>
</dbReference>
<name>A0A0G4ER74_VITBC</name>
<dbReference type="CDD" id="cd20071">
    <property type="entry name" value="SET_SMYD"/>
    <property type="match status" value="1"/>
</dbReference>
<dbReference type="SUPFAM" id="SSF144232">
    <property type="entry name" value="HIT/MYND zinc finger-like"/>
    <property type="match status" value="1"/>
</dbReference>
<feature type="region of interest" description="Disordered" evidence="1">
    <location>
        <begin position="313"/>
        <end position="336"/>
    </location>
</feature>
<evidence type="ECO:0000256" key="1">
    <source>
        <dbReference type="SAM" id="MobiDB-lite"/>
    </source>
</evidence>
<feature type="region of interest" description="Disordered" evidence="1">
    <location>
        <begin position="362"/>
        <end position="395"/>
    </location>
</feature>
<dbReference type="Gene3D" id="6.10.140.2220">
    <property type="match status" value="1"/>
</dbReference>
<dbReference type="Gene3D" id="2.170.270.10">
    <property type="entry name" value="SET domain"/>
    <property type="match status" value="2"/>
</dbReference>
<feature type="domain" description="SET" evidence="2">
    <location>
        <begin position="53"/>
        <end position="471"/>
    </location>
</feature>
<evidence type="ECO:0000313" key="3">
    <source>
        <dbReference type="EMBL" id="CEM00384.1"/>
    </source>
</evidence>
<feature type="compositionally biased region" description="Low complexity" evidence="1">
    <location>
        <begin position="321"/>
        <end position="336"/>
    </location>
</feature>
<dbReference type="InterPro" id="IPR046341">
    <property type="entry name" value="SET_dom_sf"/>
</dbReference>
<dbReference type="Proteomes" id="UP000041254">
    <property type="component" value="Unassembled WGS sequence"/>
</dbReference>
<sequence>MPSSSSVTLCATFDSPERTAQLQDDFGAARFGAASRSSKRDLSHSAHQAKFGTPPCSSAFEEKGSGLVALRNVAAGEVFHSEWPFCVVQHPANSAFIRACTRCCRFAGTCGLQLATLFSGTVEEAVLNELPSVWGQEKLSDVVECPQGCGEVYCGQECRAADWKDNHNFMCVGPLDDDAPLVQFKQLAIEYADTLLLAGKVFASLVNRAQQRGRGAEAVREGMNELMGFTQGKWDDVARPAGATDEHGEGETLRLQVLAEAFELLKAALLPASPLFAPLFESDEFLSRLLGMFERNNIDVEIQSPLKQLCHSWAQQPPPAASSSSSSSVGAAAAGPASNPALRRLLEAKTVVMRYEWDEDETGNYQSTAADTSPDDAHMDEETEDDDEADEAADEQRLASIREDVRNLTMEQLLAEEWPNFHGTAFFPSVARVNHSCVPNIKMAYPRGTCEVCFGALRGISCGEEMSTSYIDSEAPRDVRQTNLLEYGFVCRCDKCESEAARVNLRR</sequence>
<dbReference type="EMBL" id="CDMY01000295">
    <property type="protein sequence ID" value="CEM00384.1"/>
    <property type="molecule type" value="Genomic_DNA"/>
</dbReference>
<feature type="compositionally biased region" description="Acidic residues" evidence="1">
    <location>
        <begin position="378"/>
        <end position="393"/>
    </location>
</feature>
<dbReference type="OrthoDB" id="446890at2759"/>
<dbReference type="AlphaFoldDB" id="A0A0G4ER74"/>
<keyword evidence="4" id="KW-1185">Reference proteome</keyword>
<evidence type="ECO:0000313" key="4">
    <source>
        <dbReference type="Proteomes" id="UP000041254"/>
    </source>
</evidence>
<reference evidence="3 4" key="1">
    <citation type="submission" date="2014-11" db="EMBL/GenBank/DDBJ databases">
        <authorList>
            <person name="Zhu J."/>
            <person name="Qi W."/>
            <person name="Song R."/>
        </authorList>
    </citation>
    <scope>NUCLEOTIDE SEQUENCE [LARGE SCALE GENOMIC DNA]</scope>
</reference>
<dbReference type="PROSITE" id="PS50280">
    <property type="entry name" value="SET"/>
    <property type="match status" value="1"/>
</dbReference>
<accession>A0A0G4ER74</accession>
<protein>
    <recommendedName>
        <fullName evidence="2">SET domain-containing protein</fullName>
    </recommendedName>
</protein>
<organism evidence="3 4">
    <name type="scientific">Vitrella brassicaformis (strain CCMP3155)</name>
    <dbReference type="NCBI Taxonomy" id="1169540"/>
    <lineage>
        <taxon>Eukaryota</taxon>
        <taxon>Sar</taxon>
        <taxon>Alveolata</taxon>
        <taxon>Colpodellida</taxon>
        <taxon>Vitrellaceae</taxon>
        <taxon>Vitrella</taxon>
    </lineage>
</organism>
<dbReference type="InterPro" id="IPR044237">
    <property type="entry name" value="ATXR2-like"/>
</dbReference>
<evidence type="ECO:0000259" key="2">
    <source>
        <dbReference type="PROSITE" id="PS50280"/>
    </source>
</evidence>